<organism evidence="2 3">
    <name type="scientific">Romanomermis culicivorax</name>
    <name type="common">Nematode worm</name>
    <dbReference type="NCBI Taxonomy" id="13658"/>
    <lineage>
        <taxon>Eukaryota</taxon>
        <taxon>Metazoa</taxon>
        <taxon>Ecdysozoa</taxon>
        <taxon>Nematoda</taxon>
        <taxon>Enoplea</taxon>
        <taxon>Dorylaimia</taxon>
        <taxon>Mermithida</taxon>
        <taxon>Mermithoidea</taxon>
        <taxon>Mermithidae</taxon>
        <taxon>Romanomermis</taxon>
    </lineage>
</organism>
<keyword evidence="1" id="KW-0472">Membrane</keyword>
<dbReference type="Gene3D" id="1.20.1070.10">
    <property type="entry name" value="Rhodopsin 7-helix transmembrane proteins"/>
    <property type="match status" value="1"/>
</dbReference>
<evidence type="ECO:0000313" key="2">
    <source>
        <dbReference type="Proteomes" id="UP000887565"/>
    </source>
</evidence>
<dbReference type="Proteomes" id="UP000887565">
    <property type="component" value="Unplaced"/>
</dbReference>
<accession>A0A915I778</accession>
<reference evidence="3" key="1">
    <citation type="submission" date="2022-11" db="UniProtKB">
        <authorList>
            <consortium name="WormBaseParasite"/>
        </authorList>
    </citation>
    <scope>IDENTIFICATION</scope>
</reference>
<evidence type="ECO:0000313" key="3">
    <source>
        <dbReference type="WBParaSite" id="nRc.2.0.1.t09199-RA"/>
    </source>
</evidence>
<feature type="transmembrane region" description="Helical" evidence="1">
    <location>
        <begin position="59"/>
        <end position="76"/>
    </location>
</feature>
<name>A0A915I778_ROMCU</name>
<proteinExistence type="predicted"/>
<feature type="transmembrane region" description="Helical" evidence="1">
    <location>
        <begin position="237"/>
        <end position="261"/>
    </location>
</feature>
<feature type="transmembrane region" description="Helical" evidence="1">
    <location>
        <begin position="186"/>
        <end position="206"/>
    </location>
</feature>
<dbReference type="WBParaSite" id="nRc.2.0.1.t09199-RA">
    <property type="protein sequence ID" value="nRc.2.0.1.t09199-RA"/>
    <property type="gene ID" value="nRc.2.0.1.g09199"/>
</dbReference>
<feature type="transmembrane region" description="Helical" evidence="1">
    <location>
        <begin position="24"/>
        <end position="47"/>
    </location>
</feature>
<evidence type="ECO:0000256" key="1">
    <source>
        <dbReference type="SAM" id="Phobius"/>
    </source>
</evidence>
<feature type="transmembrane region" description="Helical" evidence="1">
    <location>
        <begin position="138"/>
        <end position="159"/>
    </location>
</feature>
<keyword evidence="2" id="KW-1185">Reference proteome</keyword>
<keyword evidence="1" id="KW-0812">Transmembrane</keyword>
<dbReference type="AlphaFoldDB" id="A0A915I778"/>
<sequence>MDLSNSSNISNIDQLSLFMLSKQFPAYILNIVLAIMNIIGGTLFLIVKYKTGDYGTLQHCIINELLSSLWSLVSFANHLKNSVNLVSEVTTPFVCYQWVAGVIYFGTNTSILFMFIVSVERTLSVALPCFYKYSYGNFQRSVCIAAWMIMILLFGISFLDKFPTELIPICLARAAIGHYSFYFYSYFYLILSVSSSLIYIVTMIYLKKESAAYNLDHNRSNSNLADIRRKINDKVSLALMFAVFWHTVTNSVASVATVFIYKLPYRGALIGPYLGAFYYTGAMSFFVCHMIFVEDFRKHLFWLLFGRKPSNSTVTPIIGSM</sequence>
<feature type="transmembrane region" description="Helical" evidence="1">
    <location>
        <begin position="96"/>
        <end position="117"/>
    </location>
</feature>
<protein>
    <submittedName>
        <fullName evidence="3">G-protein coupled receptors family 1 profile domain-containing protein</fullName>
    </submittedName>
</protein>
<dbReference type="Pfam" id="PF10320">
    <property type="entry name" value="7TM_GPCR_Srsx"/>
    <property type="match status" value="1"/>
</dbReference>
<feature type="transmembrane region" description="Helical" evidence="1">
    <location>
        <begin position="273"/>
        <end position="293"/>
    </location>
</feature>
<keyword evidence="1" id="KW-1133">Transmembrane helix</keyword>
<dbReference type="InterPro" id="IPR019424">
    <property type="entry name" value="7TM_GPCR_Srsx"/>
</dbReference>